<evidence type="ECO:0000313" key="3">
    <source>
        <dbReference type="Proteomes" id="UP000318582"/>
    </source>
</evidence>
<comment type="caution">
    <text evidence="2">The sequence shown here is derived from an EMBL/GenBank/DDBJ whole genome shotgun (WGS) entry which is preliminary data.</text>
</comment>
<evidence type="ECO:0000256" key="1">
    <source>
        <dbReference type="SAM" id="MobiDB-lite"/>
    </source>
</evidence>
<sequence>MSIQITYDGTTYGPIKPTSLRTIFSALHISPRSSPCLVGLSDPHIALSDPELRVPPGLYALRCKSDVKWDDGVDSWPVAATKHPVPKPEPADPVPPTNEDQVEKQSEKTKTTISRRADSDDIDAGIEAMIYVISTIPARYVKYNKILAAQLDTALIQVDALVDALAQMRTTNPLLQPPSSTSTTTTKDPRSTYRTLIQYRLLTILQRVWSSVWLRFGPRFRYYHVTDVTTISALDRAEQTLNRLHVWRRTFDAQTWHQMQKSSTVGHVVNVAKLRRSGAYVPRVLDVDQPSTAWMYLTTPDARPSPSPKKSKSNVNIGEAVRDVRTRFLDVMLNTGLHHDNELDIVLKDIVNLRSVALQGHNTPNSSAAALHDDLDEYPADIVLRAIRKEFGIRCG</sequence>
<evidence type="ECO:0000313" key="2">
    <source>
        <dbReference type="EMBL" id="TPX58125.1"/>
    </source>
</evidence>
<feature type="compositionally biased region" description="Pro residues" evidence="1">
    <location>
        <begin position="87"/>
        <end position="96"/>
    </location>
</feature>
<feature type="region of interest" description="Disordered" evidence="1">
    <location>
        <begin position="78"/>
        <end position="116"/>
    </location>
</feature>
<gene>
    <name evidence="2" type="ORF">PhCBS80983_g03350</name>
</gene>
<feature type="compositionally biased region" description="Basic and acidic residues" evidence="1">
    <location>
        <begin position="101"/>
        <end position="116"/>
    </location>
</feature>
<dbReference type="STRING" id="109895.A0A507E4A7"/>
<proteinExistence type="predicted"/>
<dbReference type="EMBL" id="QEAQ01000041">
    <property type="protein sequence ID" value="TPX58125.1"/>
    <property type="molecule type" value="Genomic_DNA"/>
</dbReference>
<protein>
    <submittedName>
        <fullName evidence="2">Uncharacterized protein</fullName>
    </submittedName>
</protein>
<organism evidence="2 3">
    <name type="scientific">Powellomyces hirtus</name>
    <dbReference type="NCBI Taxonomy" id="109895"/>
    <lineage>
        <taxon>Eukaryota</taxon>
        <taxon>Fungi</taxon>
        <taxon>Fungi incertae sedis</taxon>
        <taxon>Chytridiomycota</taxon>
        <taxon>Chytridiomycota incertae sedis</taxon>
        <taxon>Chytridiomycetes</taxon>
        <taxon>Spizellomycetales</taxon>
        <taxon>Powellomycetaceae</taxon>
        <taxon>Powellomyces</taxon>
    </lineage>
</organism>
<dbReference type="AlphaFoldDB" id="A0A507E4A7"/>
<keyword evidence="3" id="KW-1185">Reference proteome</keyword>
<accession>A0A507E4A7</accession>
<reference evidence="2 3" key="1">
    <citation type="journal article" date="2019" name="Sci. Rep.">
        <title>Comparative genomics of chytrid fungi reveal insights into the obligate biotrophic and pathogenic lifestyle of Synchytrium endobioticum.</title>
        <authorList>
            <person name="van de Vossenberg B.T.L.H."/>
            <person name="Warris S."/>
            <person name="Nguyen H.D.T."/>
            <person name="van Gent-Pelzer M.P.E."/>
            <person name="Joly D.L."/>
            <person name="van de Geest H.C."/>
            <person name="Bonants P.J.M."/>
            <person name="Smith D.S."/>
            <person name="Levesque C.A."/>
            <person name="van der Lee T.A.J."/>
        </authorList>
    </citation>
    <scope>NUCLEOTIDE SEQUENCE [LARGE SCALE GENOMIC DNA]</scope>
    <source>
        <strain evidence="2 3">CBS 809.83</strain>
    </source>
</reference>
<name>A0A507E4A7_9FUNG</name>
<dbReference type="Proteomes" id="UP000318582">
    <property type="component" value="Unassembled WGS sequence"/>
</dbReference>